<dbReference type="InterPro" id="IPR001227">
    <property type="entry name" value="Ac_transferase_dom_sf"/>
</dbReference>
<dbReference type="SMART" id="SM00822">
    <property type="entry name" value="PKS_KR"/>
    <property type="match status" value="1"/>
</dbReference>
<dbReference type="SMART" id="SM00827">
    <property type="entry name" value="PKS_AT"/>
    <property type="match status" value="2"/>
</dbReference>
<dbReference type="InterPro" id="IPR050091">
    <property type="entry name" value="PKS_NRPS_Biosynth_Enz"/>
</dbReference>
<feature type="domain" description="Ketosynthase family 3 (KS3)" evidence="9">
    <location>
        <begin position="12"/>
        <end position="439"/>
    </location>
</feature>
<dbReference type="Gene3D" id="3.40.47.10">
    <property type="match status" value="3"/>
</dbReference>
<evidence type="ECO:0000259" key="8">
    <source>
        <dbReference type="PROSITE" id="PS50075"/>
    </source>
</evidence>
<dbReference type="InterPro" id="IPR020615">
    <property type="entry name" value="Thiolase_acyl_enz_int_AS"/>
</dbReference>
<evidence type="ECO:0000256" key="7">
    <source>
        <dbReference type="SAM" id="MobiDB-lite"/>
    </source>
</evidence>
<dbReference type="Pfam" id="PF16197">
    <property type="entry name" value="KAsynt_C_assoc"/>
    <property type="match status" value="2"/>
</dbReference>
<protein>
    <submittedName>
        <fullName evidence="10">SDR family NAD(P)-dependent oxidoreductase</fullName>
    </submittedName>
</protein>
<feature type="non-terminal residue" evidence="10">
    <location>
        <position position="3170"/>
    </location>
</feature>
<comment type="caution">
    <text evidence="10">The sequence shown here is derived from an EMBL/GenBank/DDBJ whole genome shotgun (WGS) entry which is preliminary data.</text>
</comment>
<dbReference type="Pfam" id="PF00698">
    <property type="entry name" value="Acyl_transf_1"/>
    <property type="match status" value="2"/>
</dbReference>
<evidence type="ECO:0000256" key="4">
    <source>
        <dbReference type="ARBA" id="ARBA00023194"/>
    </source>
</evidence>
<feature type="domain" description="Carrier" evidence="8">
    <location>
        <begin position="948"/>
        <end position="1023"/>
    </location>
</feature>
<dbReference type="SUPFAM" id="SSF53901">
    <property type="entry name" value="Thiolase-like"/>
    <property type="match status" value="3"/>
</dbReference>
<dbReference type="SMART" id="SM00823">
    <property type="entry name" value="PKS_PP"/>
    <property type="match status" value="2"/>
</dbReference>
<dbReference type="InterPro" id="IPR041618">
    <property type="entry name" value="PKS_DE"/>
</dbReference>
<dbReference type="RefSeq" id="WP_201882938.1">
    <property type="nucleotide sequence ID" value="NZ_JAERRF010000046.1"/>
</dbReference>
<feature type="region of interest" description="Disordered" evidence="7">
    <location>
        <begin position="902"/>
        <end position="921"/>
    </location>
</feature>
<evidence type="ECO:0000256" key="1">
    <source>
        <dbReference type="ARBA" id="ARBA00022450"/>
    </source>
</evidence>
<dbReference type="PROSITE" id="PS00098">
    <property type="entry name" value="THIOLASE_1"/>
    <property type="match status" value="1"/>
</dbReference>
<evidence type="ECO:0000256" key="5">
    <source>
        <dbReference type="ARBA" id="ARBA00023268"/>
    </source>
</evidence>
<feature type="domain" description="Ketosynthase family 3 (KS3)" evidence="9">
    <location>
        <begin position="1050"/>
        <end position="1466"/>
    </location>
</feature>
<dbReference type="InterPro" id="IPR036736">
    <property type="entry name" value="ACP-like_sf"/>
</dbReference>
<dbReference type="InterPro" id="IPR036291">
    <property type="entry name" value="NAD(P)-bd_dom_sf"/>
</dbReference>
<dbReference type="InterPro" id="IPR014031">
    <property type="entry name" value="Ketoacyl_synth_C"/>
</dbReference>
<keyword evidence="5" id="KW-0511">Multifunctional enzyme</keyword>
<dbReference type="SUPFAM" id="SSF51735">
    <property type="entry name" value="NAD(P)-binding Rossmann-fold domains"/>
    <property type="match status" value="2"/>
</dbReference>
<dbReference type="NCBIfam" id="NF045894">
    <property type="entry name" value="PKS_plus_SDR"/>
    <property type="match status" value="1"/>
</dbReference>
<feature type="domain" description="Carrier" evidence="8">
    <location>
        <begin position="2515"/>
        <end position="2592"/>
    </location>
</feature>
<dbReference type="PANTHER" id="PTHR43775:SF51">
    <property type="entry name" value="INACTIVE PHENOLPHTHIOCEROL SYNTHESIS POLYKETIDE SYNTHASE TYPE I PKS1-RELATED"/>
    <property type="match status" value="1"/>
</dbReference>
<dbReference type="InterPro" id="IPR013968">
    <property type="entry name" value="PKS_KR"/>
</dbReference>
<dbReference type="InterPro" id="IPR016035">
    <property type="entry name" value="Acyl_Trfase/lysoPLipase"/>
</dbReference>
<evidence type="ECO:0000313" key="10">
    <source>
        <dbReference type="EMBL" id="MBL1102484.1"/>
    </source>
</evidence>
<dbReference type="SUPFAM" id="SSF55048">
    <property type="entry name" value="Probable ACP-binding domain of malonyl-CoA ACP transacylase"/>
    <property type="match status" value="2"/>
</dbReference>
<dbReference type="PROSITE" id="PS00606">
    <property type="entry name" value="KS3_1"/>
    <property type="match status" value="3"/>
</dbReference>
<dbReference type="InterPro" id="IPR020806">
    <property type="entry name" value="PKS_PP-bd"/>
</dbReference>
<evidence type="ECO:0000256" key="6">
    <source>
        <dbReference type="ARBA" id="ARBA00023315"/>
    </source>
</evidence>
<dbReference type="SMART" id="SM01294">
    <property type="entry name" value="PKS_PP_betabranch"/>
    <property type="match status" value="1"/>
</dbReference>
<dbReference type="InterPro" id="IPR016039">
    <property type="entry name" value="Thiolase-like"/>
</dbReference>
<dbReference type="Gene3D" id="3.40.366.10">
    <property type="entry name" value="Malonyl-Coenzyme A Acyl Carrier Protein, domain 2"/>
    <property type="match status" value="3"/>
</dbReference>
<keyword evidence="1" id="KW-0596">Phosphopantetheine</keyword>
<evidence type="ECO:0000313" key="11">
    <source>
        <dbReference type="Proteomes" id="UP000634229"/>
    </source>
</evidence>
<dbReference type="PROSITE" id="PS50075">
    <property type="entry name" value="CARRIER"/>
    <property type="match status" value="2"/>
</dbReference>
<dbReference type="InterPro" id="IPR006162">
    <property type="entry name" value="Ppantetheine_attach_site"/>
</dbReference>
<dbReference type="InterPro" id="IPR016036">
    <property type="entry name" value="Malonyl_transacylase_ACP-bd"/>
</dbReference>
<dbReference type="PANTHER" id="PTHR43775">
    <property type="entry name" value="FATTY ACID SYNTHASE"/>
    <property type="match status" value="1"/>
</dbReference>
<dbReference type="InterPro" id="IPR014043">
    <property type="entry name" value="Acyl_transferase_dom"/>
</dbReference>
<gene>
    <name evidence="10" type="ORF">JK363_38945</name>
</gene>
<dbReference type="Pfam" id="PF02801">
    <property type="entry name" value="Ketoacyl-synt_C"/>
    <property type="match status" value="3"/>
</dbReference>
<sequence>MAASPDETASPVEPIAVVGVGCRLPGGVRDLGSLGRVLGSGEDILREVPEDRWGRDLYDPERSRPGTVVNHVGGFLDEVDRFDAAYFGIAPREADAVDPQQRLLLEVATEAMADAGRPRDQWRGTRTGVYAGLLAGDYHLLHAKGIDLSDLGPHYVTGMEFSFAAGRLAYTYDLRGPAITLNSACSSSLYAVHQACQSLRARDIDAAVAGGVSLVLSPEISVFMSGIGAISPSGRCRPFDASADGIVRGEGCGVVVLKRLADALAEGDRIHAVIRGSAAGSDGATMGLTAPNAESQAAVARQALDAAGLASDAVDYVEAHGTGTPLGDMIELGSLSEVYGAGRQDRAPLLVGSHKAVFGHTDSAAGVVGLLKAIWIVNNGLVPAQPNVDEPTPAVDWQGDGIALPASGGTALTAVDRPLRAGINAFGLSGTNVHLIAEAPPVPGTDEPAADADASGDVRPRILLVSAGAPGPLAEQIEAMRAKVADQSVPLDELLAAAATRRTHERHRYTAVATGREQLAAVLADSADPEDLPDGAYTGRVGDDGEPAPILVFSGQGCQWPGMAADLYDADPAIRDTFDEIDSLVRRDADWSLVEELRRTKDSRLDRTDLAQPAVFAVQVALVRWLTARGVRPAALVGHSVGELAAAHAAGVLELSDAVRLIVRRGQILEETAGLGRMLAVQGDVATVGGLLAAAGLPVTVATVNGPASVVVAGPHDAVTAAEPLLEQAGLRCRRTRVDYAFHSPLVAECGPRLAAEFADLAPARPGLRLLSSVDPDVDAGLLDATYWGRNITEPVRLWPAVDRLLAEEGAPLLLEVGPHPVLRRPLADSVAHRGSGAQVLSTLRREVPGPVALHRTIARLHVAGVPLDWAEITGRPRRFVDLPVPSWSGERHWLPGLRRGHRATQSPAAPPTARTSVAPVATTAAERATAPGRPADMAAAGPIKPASWVVQRIDAAVREVIGIGPERPLPRRRGLFEQGLDSLTAVQLRGLLEAAFGLSLPTTVVIEHPTIAALAAFLTELGVGRESRNQQAQQEAPHAQREGSALGSKGAVAVVGMACRLPGASTPEEFWALLKDGRNVTGEPPAGRREDPIWAEAGPGVPTPGGYLDDVAAFDAGFFHISPREAASLDPQQRLALEVAWEALEDAGCTAPALLERQAGVYVGLNTADYHELLTRDMGNIDLYYGTGNVFAASAGRLSYFLGLRGPSLAVDTACSASLTAVHLAVQGLRSGDCEIALVGGCNVIATPTVSVAMQEALAPDGRCKTFDEDADGYGRGEGAVMLVLKPQQAAERDGDHIYALLAGTAINQDGASGGFTVPSGPAQTVLIRQALARAGWAPADVDHVEAHGTGTPLGDPIEVRALAEALGEGRDADNPVLISSSKANIGHLEAAAGITGLLKTVLAVQHGELPPHLLNRPSSRIDWDALPVEVVTRLQAWPERNRPRRAGVSSFGFSGSNAHVLVEQAPAAPAPLLPAAGRMPALLPWVVTGRGAAALAGQSARLAAFVTDRPELEPADVVHSLVTTRTALEHRAVVLAAPTDRDGVLAGLTALAGPDDGRAPAAVVRGRVREGGTAFLFSGQGSQWPGMGRGLYQAFPVFADALDEVAAQLDRWLERPLYEVLFAPDGSDASALINHTQYTQAGLFAVETALARLTGSWGIRPDQMMGHSVGELTAAHVAGVFTLPDAARLVAARGRLMQALPEAGAMVAVAAPEAEVAAALAASEYSVRVDVAAVNGPEAVVISGDEDAVLALADVFAQQGRRTKRLRVSHAFHSPHMAAMLADFRRIAEEITYHEPELDIVSNVTGELAEPAALCAPDYWVAHVRKAVRFADGVRTLAREGVTRFLEVGPSGVLSALVEECLGTHSQTVAVPLLRKGLPEDEALLRGVATAFVHGTELDWTAVVPAGRRIKLPPYAFQRNRYWLESGAARPASAAAGDPADDAFWAAVDEGDLDAATRMLGLPHDERTTGAGPSGALGELLPALSAWRRRRHERTVLDDWRYRVTWRPLPGPAMTARLTGTWLLVSSPRQDSTGTAWTQSLATALTERGAQVLPVPYDAGRTERAALAARLRELPGAADAAGVVSLLAFDQTPHPDHPDLAAGVAGTLTLVQALGDTASRAPLWCLTQGAVAAADGEGVERPEHAQIWGLGRVAGLEHPECWGGLADLPAHPDPAAADRLCAALTGTGDEDQLAIRSTRTLVRRLVRAPYGDAPAPRTWRPRGTVLVIGGTGALGGHLAHWLAEQGAEHLVLTSRRGPAAPGADALRATLEERHQIRVTVTACDAGDREALAALLDQLRAADIPLRAVVHAAVVADVGPIHEATLQGYAASVRAKVASARNLDELLGDIDLDAFVLFSSIAGVWGSSGEGSYGAANAYLDALAERRRAAGRTATAVAWGIWDAFNERDEDTTMRELLTARSQQQGLPRLDPRLAFEALRQALDHDETTLVVSAVTWERFAALFTVARPRPLLDEIPEVRVLAVPAADTAAGEAPARTELARRLAESDPVGRERILQDLVAAGAAGVLGHTEADTGGLDSRLAFRDLGFDSLTAVELRNRLNEATGLRLPASVVFDHPTPAALARFLATELIGGDESQHTASASGVGPDRTAPASDEPVAIVGMACRLPGGIHSPEQLWQLLADGGDVLADFPDDRGWDLDSLFDADADAAGRSYVRRGGFLTDAGDFDAEFFGISPREALAMDPQQRLLLESSWEAFERAGIDPASARGEDVGVFMGAGSAGYATGENRIPEQLEGFALTGSAASVISGRISYTFGLEGPAVTVDTACSSSLVALHLAAQSLRSGECSLALAGGVTVMASPRAFTEFSRQRALAPDGRCKAFSADADGTGWGEGVGVLLVERLSDARRNGHRVLAVVRGSAVNQDGASNGLTAPNGPSQQRVIRAALAAAGLTELEVDAVEAHGTGTSLGDPIEAQALLATYGQGRDADRPLWLGSIKSNVSHTAAASGVISVIKMVLALGAGVLPHTLHVDEPSGHIDWSSGTVALLTQARPWPGTDRPRRAGVSSFGMSGTNAHLILEQAPDHADAPVERAPADQVLPWALSASTAEALPAQAERLHAHLTAHPELHPADVGHALARTRGALEHRAVVTGADRAELMSALAELAGGDTGQGVARGSVRTAFLFSGQGAQRVGMAAGLAAAHPVFAQ</sequence>
<dbReference type="Pfam" id="PF00109">
    <property type="entry name" value="ketoacyl-synt"/>
    <property type="match status" value="3"/>
</dbReference>
<dbReference type="CDD" id="cd08952">
    <property type="entry name" value="KR_1_SDR_x"/>
    <property type="match status" value="1"/>
</dbReference>
<dbReference type="SUPFAM" id="SSF52151">
    <property type="entry name" value="FabD/lysophospholipase-like"/>
    <property type="match status" value="2"/>
</dbReference>
<dbReference type="InterPro" id="IPR014030">
    <property type="entry name" value="Ketoacyl_synth_N"/>
</dbReference>
<keyword evidence="2" id="KW-0597">Phosphoprotein</keyword>
<dbReference type="Gene3D" id="3.30.70.3290">
    <property type="match status" value="2"/>
</dbReference>
<dbReference type="InterPro" id="IPR020841">
    <property type="entry name" value="PKS_Beta-ketoAc_synthase_dom"/>
</dbReference>
<dbReference type="SUPFAM" id="SSF47336">
    <property type="entry name" value="ACP-like"/>
    <property type="match status" value="2"/>
</dbReference>
<dbReference type="Gene3D" id="3.40.50.720">
    <property type="entry name" value="NAD(P)-binding Rossmann-like Domain"/>
    <property type="match status" value="1"/>
</dbReference>
<dbReference type="InterPro" id="IPR032821">
    <property type="entry name" value="PKS_assoc"/>
</dbReference>
<dbReference type="CDD" id="cd00833">
    <property type="entry name" value="PKS"/>
    <property type="match status" value="3"/>
</dbReference>
<keyword evidence="11" id="KW-1185">Reference proteome</keyword>
<evidence type="ECO:0000259" key="9">
    <source>
        <dbReference type="PROSITE" id="PS52004"/>
    </source>
</evidence>
<reference evidence="10 11" key="1">
    <citation type="submission" date="2021-01" db="EMBL/GenBank/DDBJ databases">
        <title>WGS of actinomycetes isolated from Thailand.</title>
        <authorList>
            <person name="Thawai C."/>
        </authorList>
    </citation>
    <scope>NUCLEOTIDE SEQUENCE [LARGE SCALE GENOMIC DNA]</scope>
    <source>
        <strain evidence="10 11">CA1R205</strain>
    </source>
</reference>
<dbReference type="InterPro" id="IPR009081">
    <property type="entry name" value="PP-bd_ACP"/>
</dbReference>
<accession>A0ABS1NQV4</accession>
<keyword evidence="3" id="KW-0808">Transferase</keyword>
<name>A0ABS1NQV4_9ACTN</name>
<dbReference type="InterPro" id="IPR057326">
    <property type="entry name" value="KR_dom"/>
</dbReference>
<dbReference type="Gene3D" id="1.10.1200.10">
    <property type="entry name" value="ACP-like"/>
    <property type="match status" value="2"/>
</dbReference>
<dbReference type="Pfam" id="PF18369">
    <property type="entry name" value="PKS_DE"/>
    <property type="match status" value="1"/>
</dbReference>
<dbReference type="Gene3D" id="6.10.140.1830">
    <property type="match status" value="1"/>
</dbReference>
<dbReference type="PROSITE" id="PS52004">
    <property type="entry name" value="KS3_2"/>
    <property type="match status" value="3"/>
</dbReference>
<dbReference type="Pfam" id="PF00550">
    <property type="entry name" value="PP-binding"/>
    <property type="match status" value="2"/>
</dbReference>
<dbReference type="Pfam" id="PF08659">
    <property type="entry name" value="KR"/>
    <property type="match status" value="1"/>
</dbReference>
<dbReference type="Proteomes" id="UP000634229">
    <property type="component" value="Unassembled WGS sequence"/>
</dbReference>
<dbReference type="PROSITE" id="PS00012">
    <property type="entry name" value="PHOSPHOPANTETHEINE"/>
    <property type="match status" value="1"/>
</dbReference>
<organism evidence="10 11">
    <name type="scientific">Streptomyces coffeae</name>
    <dbReference type="NCBI Taxonomy" id="621382"/>
    <lineage>
        <taxon>Bacteria</taxon>
        <taxon>Bacillati</taxon>
        <taxon>Actinomycetota</taxon>
        <taxon>Actinomycetes</taxon>
        <taxon>Kitasatosporales</taxon>
        <taxon>Streptomycetaceae</taxon>
        <taxon>Streptomyces</taxon>
    </lineage>
</organism>
<evidence type="ECO:0000256" key="2">
    <source>
        <dbReference type="ARBA" id="ARBA00022553"/>
    </source>
</evidence>
<feature type="domain" description="Ketosynthase family 3 (KS3)" evidence="9">
    <location>
        <begin position="2617"/>
        <end position="3043"/>
    </location>
</feature>
<dbReference type="EMBL" id="JAERRF010000046">
    <property type="protein sequence ID" value="MBL1102484.1"/>
    <property type="molecule type" value="Genomic_DNA"/>
</dbReference>
<dbReference type="SMART" id="SM00825">
    <property type="entry name" value="PKS_KS"/>
    <property type="match status" value="3"/>
</dbReference>
<evidence type="ECO:0000256" key="3">
    <source>
        <dbReference type="ARBA" id="ARBA00022679"/>
    </source>
</evidence>
<dbReference type="InterPro" id="IPR018201">
    <property type="entry name" value="Ketoacyl_synth_AS"/>
</dbReference>
<keyword evidence="6" id="KW-0012">Acyltransferase</keyword>
<proteinExistence type="predicted"/>
<keyword evidence="4" id="KW-0045">Antibiotic biosynthesis</keyword>